<reference evidence="2" key="1">
    <citation type="submission" date="2019-08" db="EMBL/GenBank/DDBJ databases">
        <authorList>
            <person name="Liu F."/>
        </authorList>
    </citation>
    <scope>NUCLEOTIDE SEQUENCE [LARGE SCALE GENOMIC DNA]</scope>
    <source>
        <strain evidence="2">PA1801</strain>
        <tissue evidence="2">Leaf</tissue>
    </source>
</reference>
<dbReference type="CDD" id="cd01647">
    <property type="entry name" value="RT_LTR"/>
    <property type="match status" value="1"/>
</dbReference>
<evidence type="ECO:0000313" key="2">
    <source>
        <dbReference type="EMBL" id="KAA3466761.1"/>
    </source>
</evidence>
<dbReference type="CDD" id="cd00303">
    <property type="entry name" value="retropepsin_like"/>
    <property type="match status" value="1"/>
</dbReference>
<accession>A0A5B6VCL8</accession>
<dbReference type="SUPFAM" id="SSF56672">
    <property type="entry name" value="DNA/RNA polymerases"/>
    <property type="match status" value="1"/>
</dbReference>
<dbReference type="InterPro" id="IPR021109">
    <property type="entry name" value="Peptidase_aspartic_dom_sf"/>
</dbReference>
<comment type="caution">
    <text evidence="2">The sequence shown here is derived from an EMBL/GenBank/DDBJ whole genome shotgun (WGS) entry which is preliminary data.</text>
</comment>
<dbReference type="OrthoDB" id="1002399at2759"/>
<feature type="domain" description="Reverse transcriptase" evidence="1">
    <location>
        <begin position="269"/>
        <end position="396"/>
    </location>
</feature>
<sequence length="396" mass="45207">MGRGQRAPGKGAGPTEAMQAALVYAAHRREDRDGPDIIMGAFLIDIVPYLALIDLGSTHSYVASSVSETLGIPVESTSSESIRVCKLYRDISFEVQRTLFLADLMELSFWEFDLILGMYWLVKHQVSLNCATKRVVLRTEDNEVVVIGERRDFLTNVISALVVEKSVQKGCEAFLAYISVSDSGDFSVKDIKIARDFPDVFPEELPGLPPSREVEFGIELIPGTAPVTIAPYRMVPKELTELKAQIQELLDYGFIRPSMSPWGALVLFVKKKYETMRMCINYRQLNKLTIKNKYPLLRIDNLFDQFRRASVFSNIDLRSGYHQLKVKVVNVHKTAFRTRYGHYKFLAMPLRLTNPPAAFMDLMNRVFQLYLDQFVVVFIDEILLYSKTEDKHDEHL</sequence>
<dbReference type="Gene3D" id="2.40.70.10">
    <property type="entry name" value="Acid Proteases"/>
    <property type="match status" value="1"/>
</dbReference>
<dbReference type="InterPro" id="IPR000477">
    <property type="entry name" value="RT_dom"/>
</dbReference>
<dbReference type="Gene3D" id="3.30.70.270">
    <property type="match status" value="1"/>
</dbReference>
<evidence type="ECO:0000313" key="3">
    <source>
        <dbReference type="Proteomes" id="UP000325315"/>
    </source>
</evidence>
<dbReference type="PANTHER" id="PTHR24559">
    <property type="entry name" value="TRANSPOSON TY3-I GAG-POL POLYPROTEIN"/>
    <property type="match status" value="1"/>
</dbReference>
<protein>
    <submittedName>
        <fullName evidence="2">DNA/RNA polymerases superfamily protein</fullName>
    </submittedName>
</protein>
<dbReference type="Pfam" id="PF08284">
    <property type="entry name" value="RVP_2"/>
    <property type="match status" value="1"/>
</dbReference>
<dbReference type="InterPro" id="IPR053134">
    <property type="entry name" value="RNA-dir_DNA_polymerase"/>
</dbReference>
<dbReference type="PANTHER" id="PTHR24559:SF447">
    <property type="entry name" value="RNA-DIRECTED DNA POLYMERASE HOMOLOG"/>
    <property type="match status" value="1"/>
</dbReference>
<name>A0A5B6VCL8_9ROSI</name>
<proteinExistence type="predicted"/>
<dbReference type="InterPro" id="IPR043128">
    <property type="entry name" value="Rev_trsase/Diguanyl_cyclase"/>
</dbReference>
<evidence type="ECO:0000259" key="1">
    <source>
        <dbReference type="Pfam" id="PF00078"/>
    </source>
</evidence>
<dbReference type="Gene3D" id="3.10.10.10">
    <property type="entry name" value="HIV Type 1 Reverse Transcriptase, subunit A, domain 1"/>
    <property type="match status" value="1"/>
</dbReference>
<dbReference type="AlphaFoldDB" id="A0A5B6VCL8"/>
<dbReference type="InterPro" id="IPR043502">
    <property type="entry name" value="DNA/RNA_pol_sf"/>
</dbReference>
<organism evidence="2 3">
    <name type="scientific">Gossypium australe</name>
    <dbReference type="NCBI Taxonomy" id="47621"/>
    <lineage>
        <taxon>Eukaryota</taxon>
        <taxon>Viridiplantae</taxon>
        <taxon>Streptophyta</taxon>
        <taxon>Embryophyta</taxon>
        <taxon>Tracheophyta</taxon>
        <taxon>Spermatophyta</taxon>
        <taxon>Magnoliopsida</taxon>
        <taxon>eudicotyledons</taxon>
        <taxon>Gunneridae</taxon>
        <taxon>Pentapetalae</taxon>
        <taxon>rosids</taxon>
        <taxon>malvids</taxon>
        <taxon>Malvales</taxon>
        <taxon>Malvaceae</taxon>
        <taxon>Malvoideae</taxon>
        <taxon>Gossypium</taxon>
    </lineage>
</organism>
<dbReference type="Pfam" id="PF00078">
    <property type="entry name" value="RVT_1"/>
    <property type="match status" value="1"/>
</dbReference>
<keyword evidence="3" id="KW-1185">Reference proteome</keyword>
<dbReference type="EMBL" id="SMMG02000007">
    <property type="protein sequence ID" value="KAA3466761.1"/>
    <property type="molecule type" value="Genomic_DNA"/>
</dbReference>
<dbReference type="Proteomes" id="UP000325315">
    <property type="component" value="Unassembled WGS sequence"/>
</dbReference>
<gene>
    <name evidence="2" type="ORF">EPI10_001829</name>
</gene>